<evidence type="ECO:0000259" key="1">
    <source>
        <dbReference type="Pfam" id="PF00294"/>
    </source>
</evidence>
<dbReference type="InterPro" id="IPR011611">
    <property type="entry name" value="PfkB_dom"/>
</dbReference>
<sequence>MTSVQRRHLVTLGMFIIDEFTFLDDIKNHAGRTADPQIGGGGTYATIGARMWLSPNQLGMIVDRGNDFPPDIQEKLDSYGQDMWLYRDHESRGTTRARNIYKGEERGFEYLTPRIRLTPKDLQNTKLDRPSLIHFICSPTRAGAIISEVDAIQGWKPITVYEPIPDRCIPEELPALISVLPSISILSPNADEALSLLSITEPVSKAVVEEAASRFLELGVGEEGSGSVVIRSGHLGAYIATRKRGGKWIDAYWGVGNTDKVIDVTGAGNSFLGGLAAGLLLAQDDIYRAAMYGSVSASYIIEQQGLPNLTRQYSENGGVTELWNGDSPTRRLGELERKITGTNNS</sequence>
<evidence type="ECO:0000313" key="3">
    <source>
        <dbReference type="Proteomes" id="UP001212997"/>
    </source>
</evidence>
<comment type="caution">
    <text evidence="2">The sequence shown here is derived from an EMBL/GenBank/DDBJ whole genome shotgun (WGS) entry which is preliminary data.</text>
</comment>
<gene>
    <name evidence="2" type="ORF">NLI96_g5240</name>
</gene>
<dbReference type="PANTHER" id="PTHR47098">
    <property type="entry name" value="PROTEIN MAK32"/>
    <property type="match status" value="1"/>
</dbReference>
<accession>A0AAD5V359</accession>
<reference evidence="2" key="1">
    <citation type="submission" date="2022-07" db="EMBL/GenBank/DDBJ databases">
        <title>Genome Sequence of Physisporinus lineatus.</title>
        <authorList>
            <person name="Buettner E."/>
        </authorList>
    </citation>
    <scope>NUCLEOTIDE SEQUENCE</scope>
    <source>
        <strain evidence="2">VT162</strain>
    </source>
</reference>
<dbReference type="PANTHER" id="PTHR47098:SF2">
    <property type="entry name" value="PROTEIN MAK32"/>
    <property type="match status" value="1"/>
</dbReference>
<dbReference type="Pfam" id="PF00294">
    <property type="entry name" value="PfkB"/>
    <property type="match status" value="1"/>
</dbReference>
<dbReference type="Proteomes" id="UP001212997">
    <property type="component" value="Unassembled WGS sequence"/>
</dbReference>
<evidence type="ECO:0000313" key="2">
    <source>
        <dbReference type="EMBL" id="KAJ3485052.1"/>
    </source>
</evidence>
<dbReference type="SUPFAM" id="SSF53613">
    <property type="entry name" value="Ribokinase-like"/>
    <property type="match status" value="1"/>
</dbReference>
<name>A0AAD5V359_9APHY</name>
<dbReference type="EMBL" id="JANAWD010000167">
    <property type="protein sequence ID" value="KAJ3485052.1"/>
    <property type="molecule type" value="Genomic_DNA"/>
</dbReference>
<keyword evidence="3" id="KW-1185">Reference proteome</keyword>
<protein>
    <recommendedName>
        <fullName evidence="1">Carbohydrate kinase PfkB domain-containing protein</fullName>
    </recommendedName>
</protein>
<dbReference type="InterPro" id="IPR029056">
    <property type="entry name" value="Ribokinase-like"/>
</dbReference>
<dbReference type="AlphaFoldDB" id="A0AAD5V359"/>
<dbReference type="Gene3D" id="3.40.1190.20">
    <property type="match status" value="1"/>
</dbReference>
<proteinExistence type="predicted"/>
<organism evidence="2 3">
    <name type="scientific">Meripilus lineatus</name>
    <dbReference type="NCBI Taxonomy" id="2056292"/>
    <lineage>
        <taxon>Eukaryota</taxon>
        <taxon>Fungi</taxon>
        <taxon>Dikarya</taxon>
        <taxon>Basidiomycota</taxon>
        <taxon>Agaricomycotina</taxon>
        <taxon>Agaricomycetes</taxon>
        <taxon>Polyporales</taxon>
        <taxon>Meripilaceae</taxon>
        <taxon>Meripilus</taxon>
    </lineage>
</organism>
<feature type="domain" description="Carbohydrate kinase PfkB" evidence="1">
    <location>
        <begin position="173"/>
        <end position="306"/>
    </location>
</feature>